<evidence type="ECO:0000313" key="2">
    <source>
        <dbReference type="EMBL" id="GEP60487.1"/>
    </source>
</evidence>
<dbReference type="AlphaFoldDB" id="A0A512NNF5"/>
<accession>A0A512NNF5</accession>
<gene>
    <name evidence="2" type="ORF">RSO01_76530</name>
</gene>
<organism evidence="2 3">
    <name type="scientific">Reyranella soli</name>
    <dbReference type="NCBI Taxonomy" id="1230389"/>
    <lineage>
        <taxon>Bacteria</taxon>
        <taxon>Pseudomonadati</taxon>
        <taxon>Pseudomonadota</taxon>
        <taxon>Alphaproteobacteria</taxon>
        <taxon>Hyphomicrobiales</taxon>
        <taxon>Reyranellaceae</taxon>
        <taxon>Reyranella</taxon>
    </lineage>
</organism>
<keyword evidence="3" id="KW-1185">Reference proteome</keyword>
<proteinExistence type="predicted"/>
<evidence type="ECO:0000313" key="3">
    <source>
        <dbReference type="Proteomes" id="UP000321058"/>
    </source>
</evidence>
<feature type="compositionally biased region" description="Pro residues" evidence="1">
    <location>
        <begin position="38"/>
        <end position="56"/>
    </location>
</feature>
<evidence type="ECO:0000256" key="1">
    <source>
        <dbReference type="SAM" id="MobiDB-lite"/>
    </source>
</evidence>
<sequence>MLVSIAASGQSSSDALSACSLPSYADRMRCLEKLAGEAPPPQVAATPGPVPAPAPAPAAASPPAAAATLPPKPAAPTAAASSKWIVSETRSPVDYSPVAIATASSGAGPQGVLQLSIQCRGGRTEMAIRSAPLMRRAEDHVVSYAINDAPPVTATTGLSSSGTGIALKGDVAGFLLSLPDQGTIAFRVAERQGETLEGRYDLADIKTLVPRLAGPCKWRRN</sequence>
<reference evidence="2 3" key="1">
    <citation type="submission" date="2019-07" db="EMBL/GenBank/DDBJ databases">
        <title>Whole genome shotgun sequence of Reyranella soli NBRC 108950.</title>
        <authorList>
            <person name="Hosoyama A."/>
            <person name="Uohara A."/>
            <person name="Ohji S."/>
            <person name="Ichikawa N."/>
        </authorList>
    </citation>
    <scope>NUCLEOTIDE SEQUENCE [LARGE SCALE GENOMIC DNA]</scope>
    <source>
        <strain evidence="2 3">NBRC 108950</strain>
    </source>
</reference>
<name>A0A512NNF5_9HYPH</name>
<feature type="compositionally biased region" description="Low complexity" evidence="1">
    <location>
        <begin position="57"/>
        <end position="73"/>
    </location>
</feature>
<feature type="region of interest" description="Disordered" evidence="1">
    <location>
        <begin position="38"/>
        <end position="73"/>
    </location>
</feature>
<comment type="caution">
    <text evidence="2">The sequence shown here is derived from an EMBL/GenBank/DDBJ whole genome shotgun (WGS) entry which is preliminary data.</text>
</comment>
<dbReference type="Proteomes" id="UP000321058">
    <property type="component" value="Unassembled WGS sequence"/>
</dbReference>
<protein>
    <submittedName>
        <fullName evidence="2">Uncharacterized protein</fullName>
    </submittedName>
</protein>
<dbReference type="EMBL" id="BKAJ01000166">
    <property type="protein sequence ID" value="GEP60487.1"/>
    <property type="molecule type" value="Genomic_DNA"/>
</dbReference>